<dbReference type="PROSITE" id="PS50077">
    <property type="entry name" value="HEAT_REPEAT"/>
    <property type="match status" value="1"/>
</dbReference>
<dbReference type="InterPro" id="IPR016024">
    <property type="entry name" value="ARM-type_fold"/>
</dbReference>
<feature type="region of interest" description="Disordered" evidence="6">
    <location>
        <begin position="856"/>
        <end position="885"/>
    </location>
</feature>
<feature type="domain" description="Vacuolar protein 14 C-terminal Fig4-binding" evidence="7">
    <location>
        <begin position="582"/>
        <end position="755"/>
    </location>
</feature>
<reference evidence="9" key="2">
    <citation type="submission" date="2012-08" db="EMBL/GenBank/DDBJ databases">
        <title>Genome sequence of Kazachstania naganishii.</title>
        <authorList>
            <person name="Gordon J.L."/>
            <person name="Armisen D."/>
            <person name="Proux-Wera E."/>
            <person name="OhEigeartaigh S.S."/>
            <person name="Byrne K.P."/>
            <person name="Wolfe K.H."/>
        </authorList>
    </citation>
    <scope>NUCLEOTIDE SEQUENCE [LARGE SCALE GENOMIC DNA]</scope>
    <source>
        <strain evidence="9">ATCC MYA-139 / BCRC 22969 / CBS 8797 / CCRC 22969 / KCTC 17520 / NBRC 10181 / NCYC 3082</strain>
    </source>
</reference>
<organism evidence="8 9">
    <name type="scientific">Huiozyma naganishii (strain ATCC MYA-139 / BCRC 22969 / CBS 8797 / KCTC 17520 / NBRC 10181 / NCYC 3082 / Yp74L-3)</name>
    <name type="common">Yeast</name>
    <name type="synonym">Kazachstania naganishii</name>
    <dbReference type="NCBI Taxonomy" id="1071383"/>
    <lineage>
        <taxon>Eukaryota</taxon>
        <taxon>Fungi</taxon>
        <taxon>Dikarya</taxon>
        <taxon>Ascomycota</taxon>
        <taxon>Saccharomycotina</taxon>
        <taxon>Saccharomycetes</taxon>
        <taxon>Saccharomycetales</taxon>
        <taxon>Saccharomycetaceae</taxon>
        <taxon>Huiozyma</taxon>
    </lineage>
</organism>
<dbReference type="OrthoDB" id="5574975at2759"/>
<dbReference type="PANTHER" id="PTHR16023:SF0">
    <property type="entry name" value="PROTEIN VAC14 HOMOLOG"/>
    <property type="match status" value="1"/>
</dbReference>
<dbReference type="AlphaFoldDB" id="J7S427"/>
<dbReference type="GeneID" id="34524684"/>
<comment type="similarity">
    <text evidence="2">Belongs to the VAC14 family.</text>
</comment>
<dbReference type="OMA" id="QCYQHVS"/>
<dbReference type="FunFam" id="1.25.10.10:FF:000739">
    <property type="entry name" value="VAC14p Enzyme regulator"/>
    <property type="match status" value="1"/>
</dbReference>
<dbReference type="eggNOG" id="KOG0212">
    <property type="taxonomic scope" value="Eukaryota"/>
</dbReference>
<evidence type="ECO:0000313" key="9">
    <source>
        <dbReference type="Proteomes" id="UP000006310"/>
    </source>
</evidence>
<evidence type="ECO:0000256" key="1">
    <source>
        <dbReference type="ARBA" id="ARBA00004308"/>
    </source>
</evidence>
<name>J7S427_HUIN7</name>
<dbReference type="GO" id="GO:0042327">
    <property type="term" value="P:positive regulation of phosphorylation"/>
    <property type="evidence" value="ECO:0007669"/>
    <property type="project" value="EnsemblFungi"/>
</dbReference>
<dbReference type="KEGG" id="kng:KNAG_0B06040"/>
<dbReference type="Pfam" id="PF11916">
    <property type="entry name" value="Vac14_Fig4_bd"/>
    <property type="match status" value="1"/>
</dbReference>
<dbReference type="GO" id="GO:0000329">
    <property type="term" value="C:fungal-type vacuole membrane"/>
    <property type="evidence" value="ECO:0007669"/>
    <property type="project" value="EnsemblFungi"/>
</dbReference>
<dbReference type="InterPro" id="IPR021841">
    <property type="entry name" value="VAC14_Fig4p-bd"/>
</dbReference>
<dbReference type="GO" id="GO:0006661">
    <property type="term" value="P:phosphatidylinositol biosynthetic process"/>
    <property type="evidence" value="ECO:0007669"/>
    <property type="project" value="EnsemblFungi"/>
</dbReference>
<dbReference type="InterPro" id="IPR026825">
    <property type="entry name" value="Vac14"/>
</dbReference>
<dbReference type="Pfam" id="PF12755">
    <property type="entry name" value="Vac14_Fab1_bd"/>
    <property type="match status" value="1"/>
</dbReference>
<evidence type="ECO:0000256" key="3">
    <source>
        <dbReference type="ARBA" id="ARBA00022737"/>
    </source>
</evidence>
<evidence type="ECO:0000256" key="4">
    <source>
        <dbReference type="ARBA" id="ARBA00023136"/>
    </source>
</evidence>
<feature type="compositionally biased region" description="Basic and acidic residues" evidence="6">
    <location>
        <begin position="345"/>
        <end position="354"/>
    </location>
</feature>
<dbReference type="HOGENOM" id="CLU_007740_0_0_1"/>
<dbReference type="STRING" id="1071383.J7S427"/>
<feature type="region of interest" description="Disordered" evidence="6">
    <location>
        <begin position="334"/>
        <end position="354"/>
    </location>
</feature>
<dbReference type="Proteomes" id="UP000006310">
    <property type="component" value="Chromosome 2"/>
</dbReference>
<sequence length="885" mass="100287">MDRSIIKGLNDKLYDKRKATALELEKLVKSCVIEGDYARIDKIIDELCRDYTYALHQPMARNAGLMGLAATAIALGTNDVGKYLRNILPPVLACFGDQNDQVRFYACESLYNIAKIAKGEILMYFNEVFDVLCKISADTESSVRGAAELLDRLVKDIVAERAANYVSIVNSDPSKVPPAVKADPLSGDVYQETYEQDNSLAFSLPKFIPLLTERIYAINPDTRVFLVNWIKVLLNTPGIELISFLPSFLGGLFTFLGDSHKDVRVVTRSLMDSLLHEVNRIAHLQLDIKKRQLEKLKETDTTPQPASAKKVDGSLIAEKKKSLLNALSDLSKTEKDSSTFGTDGTTRDQTKSEDSRFIDNEMKIAIQEHNLISEPEVQELESSRNGEEYIPDQDIHLNFPDIISILINNLASSEPEIQLLSLHWINSILTIAPNDFIPFFSKILSLLLKLLCGPNVTITEVAHVINEKLLLLCDNYDHLKNKNLLNYGSIVNSLTFQFFDSKVDARLACLDWLSLIYRKAPDEILEHNDSMFLTLLKSLSENDPRLVEKALVLLQGLCSESNDNYLKKFLEDFITLLKRDPKLMKSRANYIMRKICASLSSERVFKVLSPILNTKDDPVFTRMLIQILSTNLVTAPEMRSLRTKLRCDNDPAFFNLLFKSWCCNPVSVISLGLISENYELVYSVLTAFANHELKLNDLIQLDVLVQLFESQVFTRMRLQLLEARKYPYLYKCLYGILMILPQSKAFDVLSRRLTSCNVWAPQMSNPREFIKQRNDSGYTTDSESSQRLVGQNKYRYEELLNYFNKVVSEEHQSMDSTSSNDIASIEIDNYLEIPDNKSFRSVNPLQSTATDPVITEISTPNHSFGEPSDTSSVIYKNENTSLATK</sequence>
<dbReference type="GO" id="GO:0071474">
    <property type="term" value="P:cellular hyperosmotic response"/>
    <property type="evidence" value="ECO:0007669"/>
    <property type="project" value="EnsemblFungi"/>
</dbReference>
<dbReference type="GO" id="GO:0070772">
    <property type="term" value="C:PAS complex"/>
    <property type="evidence" value="ECO:0007669"/>
    <property type="project" value="EnsemblFungi"/>
</dbReference>
<dbReference type="GO" id="GO:1903778">
    <property type="term" value="P:protein localization to vacuolar membrane"/>
    <property type="evidence" value="ECO:0007669"/>
    <property type="project" value="EnsemblFungi"/>
</dbReference>
<keyword evidence="3" id="KW-0677">Repeat</keyword>
<dbReference type="SUPFAM" id="SSF48371">
    <property type="entry name" value="ARM repeat"/>
    <property type="match status" value="1"/>
</dbReference>
<feature type="repeat" description="HEAT" evidence="5">
    <location>
        <begin position="87"/>
        <end position="123"/>
    </location>
</feature>
<comment type="subcellular location">
    <subcellularLocation>
        <location evidence="1">Endomembrane system</location>
    </subcellularLocation>
</comment>
<dbReference type="InterPro" id="IPR011989">
    <property type="entry name" value="ARM-like"/>
</dbReference>
<accession>J7S427</accession>
<dbReference type="Gene3D" id="1.25.10.10">
    <property type="entry name" value="Leucine-rich Repeat Variant"/>
    <property type="match status" value="3"/>
</dbReference>
<protein>
    <recommendedName>
        <fullName evidence="7">Vacuolar protein 14 C-terminal Fig4-binding domain-containing protein</fullName>
    </recommendedName>
</protein>
<evidence type="ECO:0000256" key="6">
    <source>
        <dbReference type="SAM" id="MobiDB-lite"/>
    </source>
</evidence>
<gene>
    <name evidence="8" type="primary">KNAG0B06040</name>
    <name evidence="8" type="ordered locus">KNAG_0B06040</name>
</gene>
<dbReference type="GO" id="GO:0010008">
    <property type="term" value="C:endosome membrane"/>
    <property type="evidence" value="ECO:0007669"/>
    <property type="project" value="TreeGrafter"/>
</dbReference>
<reference evidence="8 9" key="1">
    <citation type="journal article" date="2011" name="Proc. Natl. Acad. Sci. U.S.A.">
        <title>Evolutionary erosion of yeast sex chromosomes by mating-type switching accidents.</title>
        <authorList>
            <person name="Gordon J.L."/>
            <person name="Armisen D."/>
            <person name="Proux-Wera E."/>
            <person name="Oheigeartaigh S.S."/>
            <person name="Byrne K.P."/>
            <person name="Wolfe K.H."/>
        </authorList>
    </citation>
    <scope>NUCLEOTIDE SEQUENCE [LARGE SCALE GENOMIC DNA]</scope>
    <source>
        <strain evidence="9">ATCC MYA-139 / BCRC 22969 / CBS 8797 / CCRC 22969 / KCTC 17520 / NBRC 10181 / NCYC 3082</strain>
    </source>
</reference>
<dbReference type="RefSeq" id="XP_022463280.1">
    <property type="nucleotide sequence ID" value="XM_022606601.1"/>
</dbReference>
<keyword evidence="9" id="KW-1185">Reference proteome</keyword>
<dbReference type="InterPro" id="IPR021133">
    <property type="entry name" value="HEAT_type_2"/>
</dbReference>
<dbReference type="PANTHER" id="PTHR16023">
    <property type="entry name" value="TAX1 BINDING PROTEIN-RELATED"/>
    <property type="match status" value="1"/>
</dbReference>
<dbReference type="EMBL" id="HE978315">
    <property type="protein sequence ID" value="CCK69034.1"/>
    <property type="molecule type" value="Genomic_DNA"/>
</dbReference>
<proteinExistence type="inferred from homology"/>
<dbReference type="GO" id="GO:0042802">
    <property type="term" value="F:identical protein binding"/>
    <property type="evidence" value="ECO:0007669"/>
    <property type="project" value="EnsemblFungi"/>
</dbReference>
<evidence type="ECO:0000313" key="8">
    <source>
        <dbReference type="EMBL" id="CCK69034.1"/>
    </source>
</evidence>
<keyword evidence="4" id="KW-0472">Membrane</keyword>
<evidence type="ECO:0000259" key="7">
    <source>
        <dbReference type="Pfam" id="PF11916"/>
    </source>
</evidence>
<evidence type="ECO:0000256" key="2">
    <source>
        <dbReference type="ARBA" id="ARBA00010225"/>
    </source>
</evidence>
<dbReference type="GO" id="GO:0030674">
    <property type="term" value="F:protein-macromolecule adaptor activity"/>
    <property type="evidence" value="ECO:0007669"/>
    <property type="project" value="EnsemblFungi"/>
</dbReference>
<evidence type="ECO:0000256" key="5">
    <source>
        <dbReference type="PROSITE-ProRule" id="PRU00103"/>
    </source>
</evidence>